<proteinExistence type="inferred from homology"/>
<dbReference type="GeneID" id="24958305"/>
<dbReference type="STRING" id="195522.BD01_1638"/>
<dbReference type="SUPFAM" id="SSF56300">
    <property type="entry name" value="Metallo-dependent phosphatases"/>
    <property type="match status" value="1"/>
</dbReference>
<evidence type="ECO:0000313" key="4">
    <source>
        <dbReference type="Proteomes" id="UP000019434"/>
    </source>
</evidence>
<dbReference type="Proteomes" id="UP000019434">
    <property type="component" value="Chromosome"/>
</dbReference>
<dbReference type="Pfam" id="PF12850">
    <property type="entry name" value="Metallophos_2"/>
    <property type="match status" value="1"/>
</dbReference>
<organism evidence="3 4">
    <name type="scientific">Thermococcus nautili</name>
    <dbReference type="NCBI Taxonomy" id="195522"/>
    <lineage>
        <taxon>Archaea</taxon>
        <taxon>Methanobacteriati</taxon>
        <taxon>Methanobacteriota</taxon>
        <taxon>Thermococci</taxon>
        <taxon>Thermococcales</taxon>
        <taxon>Thermococcaceae</taxon>
        <taxon>Thermococcus</taxon>
    </lineage>
</organism>
<protein>
    <recommendedName>
        <fullName evidence="1">Phosphoesterase</fullName>
        <ecNumber evidence="1">3.1.4.-</ecNumber>
    </recommendedName>
</protein>
<comment type="similarity">
    <text evidence="1">Belongs to the metallophosphoesterase superfamily. YfcE family.</text>
</comment>
<keyword evidence="4" id="KW-1185">Reference proteome</keyword>
<evidence type="ECO:0000313" key="3">
    <source>
        <dbReference type="EMBL" id="AHL23242.1"/>
    </source>
</evidence>
<dbReference type="NCBIfam" id="TIGR00040">
    <property type="entry name" value="yfcE"/>
    <property type="match status" value="1"/>
</dbReference>
<name>W8NVR1_9EURY</name>
<dbReference type="InterPro" id="IPR029052">
    <property type="entry name" value="Metallo-depent_PP-like"/>
</dbReference>
<dbReference type="InterPro" id="IPR041802">
    <property type="entry name" value="MPP_YfcE"/>
</dbReference>
<dbReference type="InterPro" id="IPR000979">
    <property type="entry name" value="Phosphodiesterase_MJ0936/Vps29"/>
</dbReference>
<dbReference type="InterPro" id="IPR024654">
    <property type="entry name" value="Calcineurin-like_PHP_lpxH"/>
</dbReference>
<dbReference type="PANTHER" id="PTHR11124">
    <property type="entry name" value="VACUOLAR SORTING PROTEIN VPS29"/>
    <property type="match status" value="1"/>
</dbReference>
<dbReference type="EMBL" id="CP007264">
    <property type="protein sequence ID" value="AHL23242.1"/>
    <property type="molecule type" value="Genomic_DNA"/>
</dbReference>
<dbReference type="GO" id="GO:0046872">
    <property type="term" value="F:metal ion binding"/>
    <property type="evidence" value="ECO:0007669"/>
    <property type="project" value="UniProtKB-KW"/>
</dbReference>
<dbReference type="RefSeq" id="WP_042691724.1">
    <property type="nucleotide sequence ID" value="NZ_CP007264.1"/>
</dbReference>
<dbReference type="eggNOG" id="arCOG01141">
    <property type="taxonomic scope" value="Archaea"/>
</dbReference>
<evidence type="ECO:0000256" key="1">
    <source>
        <dbReference type="RuleBase" id="RU362039"/>
    </source>
</evidence>
<dbReference type="GO" id="GO:0016787">
    <property type="term" value="F:hydrolase activity"/>
    <property type="evidence" value="ECO:0007669"/>
    <property type="project" value="UniProtKB-UniRule"/>
</dbReference>
<keyword evidence="1" id="KW-0479">Metal-binding</keyword>
<feature type="domain" description="Calcineurin-like phosphoesterase" evidence="2">
    <location>
        <begin position="2"/>
        <end position="149"/>
    </location>
</feature>
<reference evidence="3 4" key="1">
    <citation type="submission" date="2014-02" db="EMBL/GenBank/DDBJ databases">
        <title>Genome Sequence of an Hyperthermophilic Archaeon, Thermococcus nautili 30-1, producing viral vesicles.</title>
        <authorList>
            <person name="Oberto J."/>
            <person name="Gaudin M."/>
            <person name="Cossu M."/>
            <person name="Gorlas A."/>
            <person name="Slesarev A."/>
            <person name="Marguet E."/>
            <person name="Forterre P."/>
        </authorList>
    </citation>
    <scope>NUCLEOTIDE SEQUENCE [LARGE SCALE GENOMIC DNA]</scope>
    <source>
        <strain evidence="3 4">30-1</strain>
    </source>
</reference>
<dbReference type="KEGG" id="tnu:BD01_1638"/>
<evidence type="ECO:0000259" key="2">
    <source>
        <dbReference type="Pfam" id="PF12850"/>
    </source>
</evidence>
<dbReference type="Gene3D" id="3.60.21.10">
    <property type="match status" value="1"/>
</dbReference>
<dbReference type="AlphaFoldDB" id="W8NVR1"/>
<dbReference type="OrthoDB" id="19174at2157"/>
<dbReference type="HOGENOM" id="CLU_063749_3_2_2"/>
<gene>
    <name evidence="3" type="ORF">BD01_1638</name>
</gene>
<dbReference type="CDD" id="cd00841">
    <property type="entry name" value="MPP_YfcE"/>
    <property type="match status" value="1"/>
</dbReference>
<comment type="cofactor">
    <cofactor evidence="1">
        <name>a divalent metal cation</name>
        <dbReference type="ChEBI" id="CHEBI:60240"/>
    </cofactor>
</comment>
<dbReference type="EC" id="3.1.4.-" evidence="1"/>
<sequence>MIAVLSDTHVGDKAKALPIPLLEKLEEINPELILHAGDVTSSKVLETLEEIAPVIAVRGNVDHLSLPEEETVEVEGMRIGVIHGHQLLSLNAQFLSLKALDMEVDLLVFGHTHRFYFDSFSVYGRRVYLLNPGSPTFPRWNEAGFAVLKPGEEPTVRRVKLW</sequence>
<accession>W8NVR1</accession>